<sequence>MVTFGCVAKLLSGFECCANSWVKAVNPGWYEAREIPKTILTQKMRQVAQATRAIRQRPQTAEPPKKPKPQRQPHH</sequence>
<proteinExistence type="predicted"/>
<dbReference type="AlphaFoldDB" id="A0AB39ZUA2"/>
<organism evidence="2 3">
    <name type="scientific">Drosophila suzukii</name>
    <name type="common">Spotted-wing drosophila fruit fly</name>
    <dbReference type="NCBI Taxonomy" id="28584"/>
    <lineage>
        <taxon>Eukaryota</taxon>
        <taxon>Metazoa</taxon>
        <taxon>Ecdysozoa</taxon>
        <taxon>Arthropoda</taxon>
        <taxon>Hexapoda</taxon>
        <taxon>Insecta</taxon>
        <taxon>Pterygota</taxon>
        <taxon>Neoptera</taxon>
        <taxon>Endopterygota</taxon>
        <taxon>Diptera</taxon>
        <taxon>Brachycera</taxon>
        <taxon>Muscomorpha</taxon>
        <taxon>Ephydroidea</taxon>
        <taxon>Drosophilidae</taxon>
        <taxon>Drosophila</taxon>
        <taxon>Sophophora</taxon>
    </lineage>
</organism>
<name>A0AB39ZUA2_DROSZ</name>
<reference evidence="3" key="1">
    <citation type="submission" date="2025-08" db="UniProtKB">
        <authorList>
            <consortium name="RefSeq"/>
        </authorList>
    </citation>
    <scope>IDENTIFICATION</scope>
</reference>
<dbReference type="Proteomes" id="UP001652628">
    <property type="component" value="Chromosome 2R"/>
</dbReference>
<dbReference type="GeneID" id="108019806"/>
<protein>
    <submittedName>
        <fullName evidence="3">Uncharacterized protein</fullName>
    </submittedName>
</protein>
<gene>
    <name evidence="3" type="primary">LOC108019806</name>
</gene>
<dbReference type="RefSeq" id="XP_016943303.2">
    <property type="nucleotide sequence ID" value="XM_017087814.4"/>
</dbReference>
<evidence type="ECO:0000313" key="2">
    <source>
        <dbReference type="Proteomes" id="UP001652628"/>
    </source>
</evidence>
<feature type="compositionally biased region" description="Basic residues" evidence="1">
    <location>
        <begin position="66"/>
        <end position="75"/>
    </location>
</feature>
<feature type="region of interest" description="Disordered" evidence="1">
    <location>
        <begin position="48"/>
        <end position="75"/>
    </location>
</feature>
<accession>A0AB39ZUA2</accession>
<keyword evidence="2" id="KW-1185">Reference proteome</keyword>
<evidence type="ECO:0000256" key="1">
    <source>
        <dbReference type="SAM" id="MobiDB-lite"/>
    </source>
</evidence>
<evidence type="ECO:0000313" key="3">
    <source>
        <dbReference type="RefSeq" id="XP_016943303.2"/>
    </source>
</evidence>